<dbReference type="AlphaFoldDB" id="I0WHP1"/>
<dbReference type="SUPFAM" id="SSF51735">
    <property type="entry name" value="NAD(P)-binding Rossmann-fold domains"/>
    <property type="match status" value="1"/>
</dbReference>
<evidence type="ECO:0000313" key="2">
    <source>
        <dbReference type="EMBL" id="EID75907.1"/>
    </source>
</evidence>
<dbReference type="Gene3D" id="3.40.50.720">
    <property type="entry name" value="NAD(P)-binding Rossmann-like Domain"/>
    <property type="match status" value="1"/>
</dbReference>
<keyword evidence="3" id="KW-1185">Reference proteome</keyword>
<dbReference type="RefSeq" id="WP_008237337.1">
    <property type="nucleotide sequence ID" value="NZ_AJJU01000003.1"/>
</dbReference>
<dbReference type="eggNOG" id="COG0451">
    <property type="taxonomic scope" value="Bacteria"/>
</dbReference>
<reference evidence="2 3" key="1">
    <citation type="journal article" date="2012" name="J. Bacteriol.">
        <title>Genome Sequence of the Halotolerant Bacterium Imtechella halotolerans K1T.</title>
        <authorList>
            <person name="Kumar S."/>
            <person name="Vikram S."/>
            <person name="Subramanian S."/>
            <person name="Raghava G.P."/>
            <person name="Pinnaka A.K."/>
        </authorList>
    </citation>
    <scope>NUCLEOTIDE SEQUENCE [LARGE SCALE GENOMIC DNA]</scope>
    <source>
        <strain evidence="2 3">K1</strain>
    </source>
</reference>
<evidence type="ECO:0000259" key="1">
    <source>
        <dbReference type="Pfam" id="PF03807"/>
    </source>
</evidence>
<name>I0WHP1_9FLAO</name>
<protein>
    <submittedName>
        <fullName evidence="2">Sugar metabolism protein YeeZ</fullName>
    </submittedName>
</protein>
<dbReference type="InterPro" id="IPR036291">
    <property type="entry name" value="NAD(P)-bd_dom_sf"/>
</dbReference>
<dbReference type="Pfam" id="PF03807">
    <property type="entry name" value="F420_oxidored"/>
    <property type="match status" value="1"/>
</dbReference>
<organism evidence="2 3">
    <name type="scientific">Imtechella halotolerans K1</name>
    <dbReference type="NCBI Taxonomy" id="946077"/>
    <lineage>
        <taxon>Bacteria</taxon>
        <taxon>Pseudomonadati</taxon>
        <taxon>Bacteroidota</taxon>
        <taxon>Flavobacteriia</taxon>
        <taxon>Flavobacteriales</taxon>
        <taxon>Flavobacteriaceae</taxon>
        <taxon>Imtechella</taxon>
    </lineage>
</organism>
<dbReference type="EMBL" id="AJJU01000003">
    <property type="protein sequence ID" value="EID75907.1"/>
    <property type="molecule type" value="Genomic_DNA"/>
</dbReference>
<dbReference type="InterPro" id="IPR051783">
    <property type="entry name" value="NAD(P)-dependent_oxidoreduct"/>
</dbReference>
<dbReference type="PATRIC" id="fig|946077.3.peg.637"/>
<sequence>MKIGILGCGWLGFPLAQKLLADGFSVRGTTTSEEKLSTLKEAGIEAFIVCLSQEGITGDLNTFLKDLDILIINIPPALRKSPNENYSSKIAYLINELPTNKLPKILFASSTSVYADSVTFPVITENTAMLSDSINGKQLLEAESLFIQNDNLSQLTTIIRLGGLIGEHRHPIKHLSGKTEIKSPQSPINLVHHYDVIDIIKAIIRDKKWGEIFNVVYPWHPSKRNYYTNAALDRSIALPHFEENGPSLGKFVSSSKVTTELNFTFSHLL</sequence>
<dbReference type="GO" id="GO:0005737">
    <property type="term" value="C:cytoplasm"/>
    <property type="evidence" value="ECO:0007669"/>
    <property type="project" value="TreeGrafter"/>
</dbReference>
<dbReference type="InterPro" id="IPR028939">
    <property type="entry name" value="P5C_Rdtase_cat_N"/>
</dbReference>
<dbReference type="STRING" id="946077.W5A_03154"/>
<proteinExistence type="predicted"/>
<comment type="caution">
    <text evidence="2">The sequence shown here is derived from an EMBL/GenBank/DDBJ whole genome shotgun (WGS) entry which is preliminary data.</text>
</comment>
<dbReference type="PANTHER" id="PTHR48079">
    <property type="entry name" value="PROTEIN YEEZ"/>
    <property type="match status" value="1"/>
</dbReference>
<dbReference type="Proteomes" id="UP000005938">
    <property type="component" value="Unassembled WGS sequence"/>
</dbReference>
<evidence type="ECO:0000313" key="3">
    <source>
        <dbReference type="Proteomes" id="UP000005938"/>
    </source>
</evidence>
<feature type="domain" description="Pyrroline-5-carboxylate reductase catalytic N-terminal" evidence="1">
    <location>
        <begin position="2"/>
        <end position="77"/>
    </location>
</feature>
<dbReference type="PANTHER" id="PTHR48079:SF6">
    <property type="entry name" value="NAD(P)-BINDING DOMAIN-CONTAINING PROTEIN-RELATED"/>
    <property type="match status" value="1"/>
</dbReference>
<dbReference type="GO" id="GO:0004029">
    <property type="term" value="F:aldehyde dehydrogenase (NAD+) activity"/>
    <property type="evidence" value="ECO:0007669"/>
    <property type="project" value="TreeGrafter"/>
</dbReference>
<gene>
    <name evidence="2" type="ORF">W5A_03154</name>
</gene>
<accession>I0WHP1</accession>